<keyword evidence="3" id="KW-1185">Reference proteome</keyword>
<dbReference type="AlphaFoldDB" id="A0AAD5YBC2"/>
<feature type="region of interest" description="Disordered" evidence="1">
    <location>
        <begin position="120"/>
        <end position="151"/>
    </location>
</feature>
<dbReference type="Proteomes" id="UP001212997">
    <property type="component" value="Unassembled WGS sequence"/>
</dbReference>
<reference evidence="2" key="1">
    <citation type="submission" date="2022-07" db="EMBL/GenBank/DDBJ databases">
        <title>Genome Sequence of Physisporinus lineatus.</title>
        <authorList>
            <person name="Buettner E."/>
        </authorList>
    </citation>
    <scope>NUCLEOTIDE SEQUENCE</scope>
    <source>
        <strain evidence="2">VT162</strain>
    </source>
</reference>
<proteinExistence type="predicted"/>
<feature type="compositionally biased region" description="Polar residues" evidence="1">
    <location>
        <begin position="128"/>
        <end position="144"/>
    </location>
</feature>
<name>A0AAD5YBC2_9APHY</name>
<sequence length="292" mass="30054">MSSEKPEETESSQTAESSSPEAPVASEDAPSATSPGPEPTKSPPPTSPASLVGIDLDTIGRAEARRIMSEEHKALGFRPPHGSLAAEAQAAAAKHPEVIGVQKPTLEKLKAAARIDATRILGERSTEAGPSSGTRATETTSLPKTSPVPEIDLNAISAADARRLMSHEHRALGYRPPPGSLAAEAQAAAAKHGTASGESPIKISDETLRAAAYRDAERIKGVREVEGSSKPTGGKEEPSEPSPPPATEFSTSVTEEESAPTPRASTPSVGSGGSAPPMVRSQTDDSVEIILG</sequence>
<organism evidence="2 3">
    <name type="scientific">Meripilus lineatus</name>
    <dbReference type="NCBI Taxonomy" id="2056292"/>
    <lineage>
        <taxon>Eukaryota</taxon>
        <taxon>Fungi</taxon>
        <taxon>Dikarya</taxon>
        <taxon>Basidiomycota</taxon>
        <taxon>Agaricomycotina</taxon>
        <taxon>Agaricomycetes</taxon>
        <taxon>Polyporales</taxon>
        <taxon>Meripilaceae</taxon>
        <taxon>Meripilus</taxon>
    </lineage>
</organism>
<gene>
    <name evidence="2" type="ORF">NLI96_g11095</name>
</gene>
<feature type="compositionally biased region" description="Basic and acidic residues" evidence="1">
    <location>
        <begin position="58"/>
        <end position="74"/>
    </location>
</feature>
<protein>
    <recommendedName>
        <fullName evidence="4">SMP domain-containing protein</fullName>
    </recommendedName>
</protein>
<evidence type="ECO:0000313" key="2">
    <source>
        <dbReference type="EMBL" id="KAJ3476528.1"/>
    </source>
</evidence>
<feature type="compositionally biased region" description="Basic and acidic residues" evidence="1">
    <location>
        <begin position="203"/>
        <end position="238"/>
    </location>
</feature>
<evidence type="ECO:0000313" key="3">
    <source>
        <dbReference type="Proteomes" id="UP001212997"/>
    </source>
</evidence>
<feature type="compositionally biased region" description="Pro residues" evidence="1">
    <location>
        <begin position="36"/>
        <end position="47"/>
    </location>
</feature>
<feature type="region of interest" description="Disordered" evidence="1">
    <location>
        <begin position="167"/>
        <end position="292"/>
    </location>
</feature>
<comment type="caution">
    <text evidence="2">The sequence shown here is derived from an EMBL/GenBank/DDBJ whole genome shotgun (WGS) entry which is preliminary data.</text>
</comment>
<feature type="region of interest" description="Disordered" evidence="1">
    <location>
        <begin position="1"/>
        <end position="105"/>
    </location>
</feature>
<feature type="compositionally biased region" description="Low complexity" evidence="1">
    <location>
        <begin position="11"/>
        <end position="35"/>
    </location>
</feature>
<dbReference type="EMBL" id="JANAWD010000697">
    <property type="protein sequence ID" value="KAJ3476528.1"/>
    <property type="molecule type" value="Genomic_DNA"/>
</dbReference>
<evidence type="ECO:0000256" key="1">
    <source>
        <dbReference type="SAM" id="MobiDB-lite"/>
    </source>
</evidence>
<accession>A0AAD5YBC2</accession>
<evidence type="ECO:0008006" key="4">
    <source>
        <dbReference type="Google" id="ProtNLM"/>
    </source>
</evidence>